<dbReference type="Pfam" id="PF01370">
    <property type="entry name" value="Epimerase"/>
    <property type="match status" value="1"/>
</dbReference>
<dbReference type="InterPro" id="IPR001509">
    <property type="entry name" value="Epimerase_deHydtase"/>
</dbReference>
<feature type="domain" description="NAD-dependent epimerase/dehydratase" evidence="1">
    <location>
        <begin position="31"/>
        <end position="199"/>
    </location>
</feature>
<dbReference type="Gene3D" id="3.40.50.720">
    <property type="entry name" value="NAD(P)-binding Rossmann-like Domain"/>
    <property type="match status" value="1"/>
</dbReference>
<gene>
    <name evidence="2" type="ORF">GCM10009640_16050</name>
</gene>
<evidence type="ECO:0000313" key="2">
    <source>
        <dbReference type="EMBL" id="GAA1422773.1"/>
    </source>
</evidence>
<evidence type="ECO:0000259" key="1">
    <source>
        <dbReference type="Pfam" id="PF01370"/>
    </source>
</evidence>
<dbReference type="SUPFAM" id="SSF51735">
    <property type="entry name" value="NAD(P)-binding Rossmann-fold domains"/>
    <property type="match status" value="1"/>
</dbReference>
<evidence type="ECO:0000313" key="3">
    <source>
        <dbReference type="Proteomes" id="UP001501266"/>
    </source>
</evidence>
<protein>
    <submittedName>
        <fullName evidence="2">NAD(P)-dependent oxidoreductase</fullName>
    </submittedName>
</protein>
<dbReference type="InterPro" id="IPR036291">
    <property type="entry name" value="NAD(P)-bd_dom_sf"/>
</dbReference>
<comment type="caution">
    <text evidence="2">The sequence shown here is derived from an EMBL/GenBank/DDBJ whole genome shotgun (WGS) entry which is preliminary data.</text>
</comment>
<accession>A0ABP4JIB7</accession>
<sequence>MTMDVIEKIEAELTTPTQALIDDIATIEGDIVVLGVGGKVGPSVAIQAKRARDAAGIDSRVIGVARFSDPAARASLERYGVETIAADLTDDLELDALPDAPNVIYMAGHKFGTTGNEPFTWMMNAYLPGRVAQRYRDSRIVAFSTLVTYPLADVTRGGSRESDPSGPIGEYAASCQGRERVFEHFSKKNGTQVLLFRLGYSIETRYGVLQEVAQAVLDGTPIPLAMGHTSVIWQRDVAEYAIRSLKLATSPARKLNITGPEIVSVRWLAERFGEKLDRTPVFEGEETGTAYVLDGSALQSEFGFPSTTLAQMIDYVAQWVREGEPTIGKPTKFQLRDGAF</sequence>
<reference evidence="3" key="1">
    <citation type="journal article" date="2019" name="Int. J. Syst. Evol. Microbiol.">
        <title>The Global Catalogue of Microorganisms (GCM) 10K type strain sequencing project: providing services to taxonomists for standard genome sequencing and annotation.</title>
        <authorList>
            <consortium name="The Broad Institute Genomics Platform"/>
            <consortium name="The Broad Institute Genome Sequencing Center for Infectious Disease"/>
            <person name="Wu L."/>
            <person name="Ma J."/>
        </authorList>
    </citation>
    <scope>NUCLEOTIDE SEQUENCE [LARGE SCALE GENOMIC DNA]</scope>
    <source>
        <strain evidence="3">JCM 12398</strain>
    </source>
</reference>
<organism evidence="2 3">
    <name type="scientific">Agrococcus citreus</name>
    <dbReference type="NCBI Taxonomy" id="84643"/>
    <lineage>
        <taxon>Bacteria</taxon>
        <taxon>Bacillati</taxon>
        <taxon>Actinomycetota</taxon>
        <taxon>Actinomycetes</taxon>
        <taxon>Micrococcales</taxon>
        <taxon>Microbacteriaceae</taxon>
        <taxon>Agrococcus</taxon>
    </lineage>
</organism>
<name>A0ABP4JIB7_9MICO</name>
<dbReference type="Proteomes" id="UP001501266">
    <property type="component" value="Unassembled WGS sequence"/>
</dbReference>
<keyword evidence="3" id="KW-1185">Reference proteome</keyword>
<dbReference type="RefSeq" id="WP_343919204.1">
    <property type="nucleotide sequence ID" value="NZ_BAAAKK010000004.1"/>
</dbReference>
<dbReference type="EMBL" id="BAAAKK010000004">
    <property type="protein sequence ID" value="GAA1422773.1"/>
    <property type="molecule type" value="Genomic_DNA"/>
</dbReference>
<proteinExistence type="predicted"/>